<dbReference type="SUPFAM" id="SSF52047">
    <property type="entry name" value="RNI-like"/>
    <property type="match status" value="1"/>
</dbReference>
<keyword evidence="4" id="KW-0732">Signal</keyword>
<evidence type="ECO:0000256" key="2">
    <source>
        <dbReference type="ARBA" id="ARBA00022737"/>
    </source>
</evidence>
<dbReference type="InterPro" id="IPR055414">
    <property type="entry name" value="LRR_R13L4/SHOC2-like"/>
</dbReference>
<keyword evidence="3" id="KW-0812">Transmembrane</keyword>
<feature type="transmembrane region" description="Helical" evidence="3">
    <location>
        <begin position="964"/>
        <end position="984"/>
    </location>
</feature>
<feature type="chain" id="PRO_5045942649" description="Disease resistance R13L4/SHOC-2-like LRR domain-containing protein" evidence="4">
    <location>
        <begin position="29"/>
        <end position="1284"/>
    </location>
</feature>
<evidence type="ECO:0000259" key="5">
    <source>
        <dbReference type="Pfam" id="PF23598"/>
    </source>
</evidence>
<dbReference type="Pfam" id="PF13855">
    <property type="entry name" value="LRR_8"/>
    <property type="match status" value="1"/>
</dbReference>
<gene>
    <name evidence="6" type="ORF">CCMP2556_LOCUS54664</name>
</gene>
<accession>A0ABP0SXZ3</accession>
<feature type="domain" description="Disease resistance R13L4/SHOC-2-like LRR" evidence="5">
    <location>
        <begin position="213"/>
        <end position="343"/>
    </location>
</feature>
<feature type="transmembrane region" description="Helical" evidence="3">
    <location>
        <begin position="790"/>
        <end position="809"/>
    </location>
</feature>
<dbReference type="SUPFAM" id="SSF52058">
    <property type="entry name" value="L domain-like"/>
    <property type="match status" value="2"/>
</dbReference>
<proteinExistence type="predicted"/>
<name>A0ABP0SXZ3_9DINO</name>
<dbReference type="InterPro" id="IPR032675">
    <property type="entry name" value="LRR_dom_sf"/>
</dbReference>
<dbReference type="Gene3D" id="3.80.10.10">
    <property type="entry name" value="Ribonuclease Inhibitor"/>
    <property type="match status" value="4"/>
</dbReference>
<dbReference type="EMBL" id="CAXAMN010028650">
    <property type="protein sequence ID" value="CAK9117307.1"/>
    <property type="molecule type" value="Genomic_DNA"/>
</dbReference>
<keyword evidence="1" id="KW-0433">Leucine-rich repeat</keyword>
<organism evidence="6 7">
    <name type="scientific">Durusdinium trenchii</name>
    <dbReference type="NCBI Taxonomy" id="1381693"/>
    <lineage>
        <taxon>Eukaryota</taxon>
        <taxon>Sar</taxon>
        <taxon>Alveolata</taxon>
        <taxon>Dinophyceae</taxon>
        <taxon>Suessiales</taxon>
        <taxon>Symbiodiniaceae</taxon>
        <taxon>Durusdinium</taxon>
    </lineage>
</organism>
<keyword evidence="3" id="KW-0472">Membrane</keyword>
<dbReference type="Pfam" id="PF23598">
    <property type="entry name" value="LRR_14"/>
    <property type="match status" value="1"/>
</dbReference>
<dbReference type="InterPro" id="IPR001611">
    <property type="entry name" value="Leu-rich_rpt"/>
</dbReference>
<sequence length="1284" mass="144901">MAYHVESRVMSWARCSMMSLMMLTWSGAQPDVLVYTVLMELGVSPSEAEFMSQDPCSAEGFSCDEDGQIIGLVFSFRKLGGRLPKELGQLLMLQELDLPGNTLKGSIPKELADLHGLRRLNLGANNLDGHIPEELGNLTALEEIRLEGNDLTGRIPWKLERLRRLRKLELAYNHLSGEIPRELGLLESLEQLSLTKNHFEGDIPQEIGRLKALEVLDLSQNLLWGKIPKELGQLWSMRELVLSRSRISGKIPPELGHLEKLEILDLDQNHLVGQMPKELGKLRSLRRLVLSHNRLIGNIPKELGQLDGLRELHLNRNQLTGGIPKELGELQRLRAIDLSHNKLSGNIPKELGLLEALYWLSMQKNQISGQVPKELGQLRSLYYLDLRGNRLQGEIPRELGNLEELWCLDLFGNRLTGKIPQEIGRLKALSTLDLSQNWLMGEVPKARSLRELYLGGNQLTGGIPEELGNLQTLRALNLAENQLQGDIPEAIRKLRALEELSLSKNRLGGNMSSISLMLSSMRLRVLDVSYNSFRGEVDLNLSAESCQDLQHMDLSHNKFCGSLSNLANIFCKLSPIGGSLQELRLNHNKFSGEVPACLMQFRHLTLLALNNNRLQGSFPEVHAPELVVLALHKNRFSGTLPRSLHTLRNLGVLTLHENSIGGSISDIRLTAICMDNSKFRQQALSCKGWKRVARFQQHFQRLQHFEELQLRENCPTLFGCPLNGKAYITLHRNRFSCAVPDRIAAKATVTGLVIMGNMLGFGRELNSPWILPEEKHSFLYYSDGVWKSNLKVLCGVLILLSFAALCYPWRQRLHDASRNLTLSSTAWVASSNFALLKTCRSTCLFASPLLLLLWHGGSYYECSPPLWRTTSANFQAQPVVELCVIGNWCVMLFFFRTVLASMPAAPNTSSSMPNLNNPWRFKRARQFLAWFLWVWMVALSSLPSVLYAFSNSLPANNTLGISDALLSFVHSTAPVLTVLIDMVVAVRKSTRYSRLTGIKADKLLMTFRLASAWLFPLLTTIILDENCISAWKWTWTVCKTGSPQHHYFDLKIYDEEILNTQTDICNLSETWWSDGRCSRAIVGNLTPFLLQKCLLRSTLQPLALLFMWQFSRLERHEDRQQGCHLRLFGCGPRASSSLAPLQQMSLLTTQLELLIFWSPLVPLLSVGILGAGIANLLMFDLGVWTFGVKLPSDDINRGARISRSYLGFALCAGCCFQIWHAFSSKMYGRYLLLFFSMATMGPWAKRFLPLERARYHLWDDGDKVSETQIIEMSMRTTTSEPVMT</sequence>
<dbReference type="InterPro" id="IPR003591">
    <property type="entry name" value="Leu-rich_rpt_typical-subtyp"/>
</dbReference>
<keyword evidence="7" id="KW-1185">Reference proteome</keyword>
<feature type="transmembrane region" description="Helical" evidence="3">
    <location>
        <begin position="1154"/>
        <end position="1183"/>
    </location>
</feature>
<protein>
    <recommendedName>
        <fullName evidence="5">Disease resistance R13L4/SHOC-2-like LRR domain-containing protein</fullName>
    </recommendedName>
</protein>
<feature type="transmembrane region" description="Helical" evidence="3">
    <location>
        <begin position="927"/>
        <end position="949"/>
    </location>
</feature>
<dbReference type="PANTHER" id="PTHR48057">
    <property type="entry name" value="LEUCINE-RICH REPEAT SERINE/THREONINE-PROTEIN KINASE 1"/>
    <property type="match status" value="1"/>
</dbReference>
<evidence type="ECO:0000256" key="1">
    <source>
        <dbReference type="ARBA" id="ARBA00022614"/>
    </source>
</evidence>
<keyword evidence="3" id="KW-1133">Transmembrane helix</keyword>
<dbReference type="InterPro" id="IPR052595">
    <property type="entry name" value="LRRC69/RLP"/>
</dbReference>
<feature type="transmembrane region" description="Helical" evidence="3">
    <location>
        <begin position="1204"/>
        <end position="1221"/>
    </location>
</feature>
<dbReference type="Proteomes" id="UP001642484">
    <property type="component" value="Unassembled WGS sequence"/>
</dbReference>
<evidence type="ECO:0000313" key="6">
    <source>
        <dbReference type="EMBL" id="CAK9117307.1"/>
    </source>
</evidence>
<reference evidence="6 7" key="1">
    <citation type="submission" date="2024-02" db="EMBL/GenBank/DDBJ databases">
        <authorList>
            <person name="Chen Y."/>
            <person name="Shah S."/>
            <person name="Dougan E. K."/>
            <person name="Thang M."/>
            <person name="Chan C."/>
        </authorList>
    </citation>
    <scope>NUCLEOTIDE SEQUENCE [LARGE SCALE GENOMIC DNA]</scope>
</reference>
<dbReference type="Pfam" id="PF00560">
    <property type="entry name" value="LRR_1"/>
    <property type="match status" value="5"/>
</dbReference>
<feature type="signal peptide" evidence="4">
    <location>
        <begin position="1"/>
        <end position="28"/>
    </location>
</feature>
<evidence type="ECO:0000313" key="7">
    <source>
        <dbReference type="Proteomes" id="UP001642484"/>
    </source>
</evidence>
<comment type="caution">
    <text evidence="6">The sequence shown here is derived from an EMBL/GenBank/DDBJ whole genome shotgun (WGS) entry which is preliminary data.</text>
</comment>
<feature type="transmembrane region" description="Helical" evidence="3">
    <location>
        <begin position="1005"/>
        <end position="1023"/>
    </location>
</feature>
<evidence type="ECO:0000256" key="4">
    <source>
        <dbReference type="SAM" id="SignalP"/>
    </source>
</evidence>
<dbReference type="PANTHER" id="PTHR48057:SF29">
    <property type="entry name" value="OS02G0609900 PROTEIN"/>
    <property type="match status" value="1"/>
</dbReference>
<dbReference type="SMART" id="SM00369">
    <property type="entry name" value="LRR_TYP"/>
    <property type="match status" value="9"/>
</dbReference>
<evidence type="ECO:0000256" key="3">
    <source>
        <dbReference type="SAM" id="Phobius"/>
    </source>
</evidence>
<keyword evidence="2" id="KW-0677">Repeat</keyword>